<feature type="domain" description="6-phosphogluconate dehydrogenase NADP-binding" evidence="1">
    <location>
        <begin position="88"/>
        <end position="162"/>
    </location>
</feature>
<evidence type="ECO:0000313" key="3">
    <source>
        <dbReference type="Proteomes" id="UP000008312"/>
    </source>
</evidence>
<evidence type="ECO:0000313" key="2">
    <source>
        <dbReference type="EMBL" id="CBK23915.2"/>
    </source>
</evidence>
<name>D8M776_BLAHO</name>
<dbReference type="SUPFAM" id="SSF51735">
    <property type="entry name" value="NAD(P)-binding Rossmann-fold domains"/>
    <property type="match status" value="1"/>
</dbReference>
<organism evidence="2">
    <name type="scientific">Blastocystis hominis</name>
    <dbReference type="NCBI Taxonomy" id="12968"/>
    <lineage>
        <taxon>Eukaryota</taxon>
        <taxon>Sar</taxon>
        <taxon>Stramenopiles</taxon>
        <taxon>Bigyra</taxon>
        <taxon>Opalozoa</taxon>
        <taxon>Opalinata</taxon>
        <taxon>Blastocystidae</taxon>
        <taxon>Blastocystis</taxon>
    </lineage>
</organism>
<dbReference type="InterPro" id="IPR006115">
    <property type="entry name" value="6PGDH_NADP-bd"/>
</dbReference>
<evidence type="ECO:0000259" key="1">
    <source>
        <dbReference type="Pfam" id="PF03446"/>
    </source>
</evidence>
<dbReference type="Proteomes" id="UP000008312">
    <property type="component" value="Unassembled WGS sequence"/>
</dbReference>
<keyword evidence="3" id="KW-1185">Reference proteome</keyword>
<dbReference type="Pfam" id="PF03446">
    <property type="entry name" value="NAD_binding_2"/>
    <property type="match status" value="1"/>
</dbReference>
<dbReference type="GO" id="GO:0050661">
    <property type="term" value="F:NADP binding"/>
    <property type="evidence" value="ECO:0007669"/>
    <property type="project" value="InterPro"/>
</dbReference>
<dbReference type="RefSeq" id="XP_012897963.1">
    <property type="nucleotide sequence ID" value="XM_013042509.1"/>
</dbReference>
<dbReference type="AlphaFoldDB" id="D8M776"/>
<reference evidence="2" key="1">
    <citation type="submission" date="2010-02" db="EMBL/GenBank/DDBJ databases">
        <title>Sequencing and annotation of the Blastocystis hominis genome.</title>
        <authorList>
            <person name="Wincker P."/>
        </authorList>
    </citation>
    <scope>NUCLEOTIDE SEQUENCE</scope>
    <source>
        <strain evidence="2">Singapore isolate B</strain>
    </source>
</reference>
<accession>D8M776</accession>
<dbReference type="OrthoDB" id="10417349at2759"/>
<dbReference type="Gene3D" id="3.40.50.720">
    <property type="entry name" value="NAD(P)-binding Rossmann-like Domain"/>
    <property type="match status" value="1"/>
</dbReference>
<dbReference type="EMBL" id="FN668672">
    <property type="protein sequence ID" value="CBK23915.2"/>
    <property type="molecule type" value="Genomic_DNA"/>
</dbReference>
<proteinExistence type="predicted"/>
<dbReference type="GeneID" id="24920793"/>
<protein>
    <recommendedName>
        <fullName evidence="1">6-phosphogluconate dehydrogenase NADP-binding domain-containing protein</fullName>
    </recommendedName>
</protein>
<dbReference type="InParanoid" id="D8M776"/>
<gene>
    <name evidence="2" type="ORF">GSBLH_T00003724001</name>
</gene>
<sequence>MSSLYDEITRRLPRKRRTPAPTYQTLAKIQRCLVPHSFNVSVIGESSLACVLSQRLSSCNYRVLVSSELVHKSFFKPQGGLLHDRAPDFIASLSDLCKASDVLIIALGSLAASEAFYADVSTFFDALTPSKTVFDMSLDDYRISSHVHLEAQKRNLHFFDCPMFPEPSSLLSYETSPPSLFLGGKDLPESYAFNVLYSLGITIYPSGPNYGIIHRALVAVRMEGEGEE</sequence>
<dbReference type="InterPro" id="IPR036291">
    <property type="entry name" value="NAD(P)-bd_dom_sf"/>
</dbReference>